<reference evidence="1" key="2">
    <citation type="submission" date="2015-03" db="EMBL/GenBank/DDBJ databases">
        <authorList>
            <person name="Chow C.-E.T."/>
            <person name="Winget D.M."/>
            <person name="White R.A.III."/>
            <person name="Hallam S.J."/>
            <person name="Suttle C.A."/>
        </authorList>
    </citation>
    <scope>NUCLEOTIDE SEQUENCE</scope>
    <source>
        <strain evidence="1">Oxic3_2</strain>
    </source>
</reference>
<sequence length="53" mass="6082">MLIIYVDQFYCCGASTRGVVKNGLSMIIQTIVKHQFHLDNSVRIIGLFRRIVN</sequence>
<name>A0A0F7LBU8_9VIRU</name>
<reference evidence="1" key="1">
    <citation type="journal article" date="2015" name="Front. Microbiol.">
        <title>Combining genomic sequencing methods to explore viral diversity and reveal potential virus-host interactions.</title>
        <authorList>
            <person name="Chow C.E."/>
            <person name="Winget D.M."/>
            <person name="White R.A.III."/>
            <person name="Hallam S.J."/>
            <person name="Suttle C.A."/>
        </authorList>
    </citation>
    <scope>NUCLEOTIDE SEQUENCE</scope>
    <source>
        <strain evidence="1">Oxic3_2</strain>
    </source>
</reference>
<evidence type="ECO:0000313" key="1">
    <source>
        <dbReference type="EMBL" id="AKH48686.1"/>
    </source>
</evidence>
<organism evidence="1">
    <name type="scientific">uncultured marine virus</name>
    <dbReference type="NCBI Taxonomy" id="186617"/>
    <lineage>
        <taxon>Viruses</taxon>
        <taxon>environmental samples</taxon>
    </lineage>
</organism>
<proteinExistence type="predicted"/>
<protein>
    <submittedName>
        <fullName evidence="1">Uncharacterized protein</fullName>
    </submittedName>
</protein>
<accession>A0A0F7LBU8</accession>
<dbReference type="EMBL" id="KR029608">
    <property type="protein sequence ID" value="AKH48686.1"/>
    <property type="molecule type" value="Genomic_DNA"/>
</dbReference>